<feature type="transmembrane region" description="Helical" evidence="1">
    <location>
        <begin position="81"/>
        <end position="100"/>
    </location>
</feature>
<evidence type="ECO:0000313" key="3">
    <source>
        <dbReference type="Proteomes" id="UP000630097"/>
    </source>
</evidence>
<accession>A0A8J3PX90</accession>
<keyword evidence="3" id="KW-1185">Reference proteome</keyword>
<organism evidence="2 3">
    <name type="scientific">Planotetraspora kaengkrachanensis</name>
    <dbReference type="NCBI Taxonomy" id="575193"/>
    <lineage>
        <taxon>Bacteria</taxon>
        <taxon>Bacillati</taxon>
        <taxon>Actinomycetota</taxon>
        <taxon>Actinomycetes</taxon>
        <taxon>Streptosporangiales</taxon>
        <taxon>Streptosporangiaceae</taxon>
        <taxon>Planotetraspora</taxon>
    </lineage>
</organism>
<evidence type="ECO:0000313" key="2">
    <source>
        <dbReference type="EMBL" id="GIG82817.1"/>
    </source>
</evidence>
<sequence>MTEISLPRSTSLSSRLVRLYAGLVVYGAGIGLLVQSGLGLDPWEVFHQGLSFRTGWSMGFCINLVGALVLLLWIPLRQRPGLGTISNVLIVGSCADLVMWRVSPPSHLVVEWAFLLGGIVLVAAAGGLYINAGFGPGPRDGLMTGLAKLGLSVRVARTLIELTVLAAGWLLGGTVGIGTVVFAVTIGPLTQVFMKMWRPAG</sequence>
<feature type="transmembrane region" description="Helical" evidence="1">
    <location>
        <begin position="16"/>
        <end position="34"/>
    </location>
</feature>
<reference evidence="2 3" key="1">
    <citation type="submission" date="2021-01" db="EMBL/GenBank/DDBJ databases">
        <title>Whole genome shotgun sequence of Planotetraspora kaengkrachanensis NBRC 104272.</title>
        <authorList>
            <person name="Komaki H."/>
            <person name="Tamura T."/>
        </authorList>
    </citation>
    <scope>NUCLEOTIDE SEQUENCE [LARGE SCALE GENOMIC DNA]</scope>
    <source>
        <strain evidence="2 3">NBRC 104272</strain>
    </source>
</reference>
<keyword evidence="1" id="KW-0472">Membrane</keyword>
<dbReference type="Proteomes" id="UP000630097">
    <property type="component" value="Unassembled WGS sequence"/>
</dbReference>
<dbReference type="Pfam" id="PF19700">
    <property type="entry name" value="DUF6198"/>
    <property type="match status" value="1"/>
</dbReference>
<dbReference type="EMBL" id="BONV01000033">
    <property type="protein sequence ID" value="GIG82817.1"/>
    <property type="molecule type" value="Genomic_DNA"/>
</dbReference>
<keyword evidence="1" id="KW-0812">Transmembrane</keyword>
<name>A0A8J3PX90_9ACTN</name>
<dbReference type="RefSeq" id="WP_203886144.1">
    <property type="nucleotide sequence ID" value="NZ_BAABHH010000024.1"/>
</dbReference>
<dbReference type="AlphaFoldDB" id="A0A8J3PX90"/>
<dbReference type="PANTHER" id="PTHR40078">
    <property type="entry name" value="INTEGRAL MEMBRANE PROTEIN-RELATED"/>
    <property type="match status" value="1"/>
</dbReference>
<feature type="transmembrane region" description="Helical" evidence="1">
    <location>
        <begin position="112"/>
        <end position="130"/>
    </location>
</feature>
<feature type="transmembrane region" description="Helical" evidence="1">
    <location>
        <begin position="166"/>
        <end position="189"/>
    </location>
</feature>
<protein>
    <submittedName>
        <fullName evidence="2">Membrane protein</fullName>
    </submittedName>
</protein>
<feature type="transmembrane region" description="Helical" evidence="1">
    <location>
        <begin position="54"/>
        <end position="74"/>
    </location>
</feature>
<comment type="caution">
    <text evidence="2">The sequence shown here is derived from an EMBL/GenBank/DDBJ whole genome shotgun (WGS) entry which is preliminary data.</text>
</comment>
<dbReference type="PANTHER" id="PTHR40078:SF1">
    <property type="entry name" value="INTEGRAL MEMBRANE PROTEIN"/>
    <property type="match status" value="1"/>
</dbReference>
<gene>
    <name evidence="2" type="ORF">Pka01_59440</name>
</gene>
<evidence type="ECO:0000256" key="1">
    <source>
        <dbReference type="SAM" id="Phobius"/>
    </source>
</evidence>
<keyword evidence="1" id="KW-1133">Transmembrane helix</keyword>
<proteinExistence type="predicted"/>
<dbReference type="InterPro" id="IPR038750">
    <property type="entry name" value="YczE/YyaS-like"/>
</dbReference>